<comment type="subunit">
    <text evidence="16">Homodimers and heterodimers.</text>
</comment>
<evidence type="ECO:0000256" key="5">
    <source>
        <dbReference type="ARBA" id="ARBA00022622"/>
    </source>
</evidence>
<dbReference type="GO" id="GO:0009506">
    <property type="term" value="C:plasmodesma"/>
    <property type="evidence" value="ECO:0007669"/>
    <property type="project" value="UniProtKB-ARBA"/>
</dbReference>
<keyword evidence="14" id="KW-0449">Lipoprotein</keyword>
<dbReference type="PROSITE" id="PS51745">
    <property type="entry name" value="PB1"/>
    <property type="match status" value="1"/>
</dbReference>
<evidence type="ECO:0000256" key="8">
    <source>
        <dbReference type="ARBA" id="ARBA00023125"/>
    </source>
</evidence>
<name>A0A8D9CVQ6_BRACM</name>
<reference evidence="19 20" key="1">
    <citation type="submission" date="2021-07" db="EMBL/GenBank/DDBJ databases">
        <authorList>
            <consortium name="Genoscope - CEA"/>
            <person name="William W."/>
        </authorList>
    </citation>
    <scope>NUCLEOTIDE SEQUENCE [LARGE SCALE GENOMIC DNA]</scope>
</reference>
<keyword evidence="5" id="KW-0336">GPI-anchor</keyword>
<gene>
    <name evidence="19" type="ORF">BRAPAZ1V2_A09P27390.2</name>
</gene>
<dbReference type="Pfam" id="PF07983">
    <property type="entry name" value="X8"/>
    <property type="match status" value="1"/>
</dbReference>
<evidence type="ECO:0000256" key="11">
    <source>
        <dbReference type="ARBA" id="ARBA00023163"/>
    </source>
</evidence>
<evidence type="ECO:0000256" key="14">
    <source>
        <dbReference type="ARBA" id="ARBA00023288"/>
    </source>
</evidence>
<keyword evidence="4" id="KW-1003">Cell membrane</keyword>
<dbReference type="SUPFAM" id="SSF101936">
    <property type="entry name" value="DNA-binding pseudobarrel domain"/>
    <property type="match status" value="1"/>
</dbReference>
<dbReference type="InterPro" id="IPR015300">
    <property type="entry name" value="DNA-bd_pseudobarrel_sf"/>
</dbReference>
<evidence type="ECO:0000256" key="7">
    <source>
        <dbReference type="ARBA" id="ARBA00023015"/>
    </source>
</evidence>
<evidence type="ECO:0000256" key="3">
    <source>
        <dbReference type="ARBA" id="ARBA00007853"/>
    </source>
</evidence>
<dbReference type="Pfam" id="PF02362">
    <property type="entry name" value="B3"/>
    <property type="match status" value="1"/>
</dbReference>
<organism evidence="19 20">
    <name type="scientific">Brassica campestris</name>
    <name type="common">Field mustard</name>
    <dbReference type="NCBI Taxonomy" id="3711"/>
    <lineage>
        <taxon>Eukaryota</taxon>
        <taxon>Viridiplantae</taxon>
        <taxon>Streptophyta</taxon>
        <taxon>Embryophyta</taxon>
        <taxon>Tracheophyta</taxon>
        <taxon>Spermatophyta</taxon>
        <taxon>Magnoliopsida</taxon>
        <taxon>eudicotyledons</taxon>
        <taxon>Gunneridae</taxon>
        <taxon>Pentapetalae</taxon>
        <taxon>rosids</taxon>
        <taxon>malvids</taxon>
        <taxon>Brassicales</taxon>
        <taxon>Brassicaceae</taxon>
        <taxon>Brassiceae</taxon>
        <taxon>Brassica</taxon>
    </lineage>
</organism>
<dbReference type="PROSITE" id="PS50863">
    <property type="entry name" value="B3"/>
    <property type="match status" value="1"/>
</dbReference>
<protein>
    <recommendedName>
        <fullName evidence="16">Auxin response factor</fullName>
    </recommendedName>
</protein>
<evidence type="ECO:0000256" key="1">
    <source>
        <dbReference type="ARBA" id="ARBA00004123"/>
    </source>
</evidence>
<dbReference type="PANTHER" id="PTHR31384">
    <property type="entry name" value="AUXIN RESPONSE FACTOR 4-RELATED"/>
    <property type="match status" value="1"/>
</dbReference>
<dbReference type="GO" id="GO:0006355">
    <property type="term" value="P:regulation of DNA-templated transcription"/>
    <property type="evidence" value="ECO:0007669"/>
    <property type="project" value="InterPro"/>
</dbReference>
<comment type="subcellular location">
    <subcellularLocation>
        <location evidence="2">Cell membrane</location>
        <topology evidence="2">Lipid-anchor</topology>
        <topology evidence="2">GPI-anchor</topology>
    </subcellularLocation>
    <subcellularLocation>
        <location evidence="1 16">Nucleus</location>
    </subcellularLocation>
</comment>
<evidence type="ECO:0000256" key="10">
    <source>
        <dbReference type="ARBA" id="ARBA00023157"/>
    </source>
</evidence>
<feature type="domain" description="TF-B3" evidence="17">
    <location>
        <begin position="128"/>
        <end position="230"/>
    </location>
</feature>
<dbReference type="InterPro" id="IPR010525">
    <property type="entry name" value="ARF_dom"/>
</dbReference>
<proteinExistence type="inferred from homology"/>
<dbReference type="Gene3D" id="2.30.30.1040">
    <property type="match status" value="1"/>
</dbReference>
<comment type="function">
    <text evidence="16">Auxin response factors (ARFs) are transcriptional factors that bind specifically to the DNA sequence 5'-TGTCTC-3' found in the auxin-responsive promoter elements (AuxREs).</text>
</comment>
<keyword evidence="8 16" id="KW-0238">DNA-binding</keyword>
<evidence type="ECO:0000313" key="20">
    <source>
        <dbReference type="Proteomes" id="UP000694005"/>
    </source>
</evidence>
<dbReference type="AlphaFoldDB" id="A0A8D9CVQ6"/>
<dbReference type="FunFam" id="2.40.330.10:FF:000001">
    <property type="entry name" value="Auxin response factor"/>
    <property type="match status" value="1"/>
</dbReference>
<dbReference type="CDD" id="cd10017">
    <property type="entry name" value="B3_DNA"/>
    <property type="match status" value="1"/>
</dbReference>
<dbReference type="FunFam" id="1.20.58.1040:FF:000001">
    <property type="entry name" value="Glucan endo-1,3-beta-glucosidase 4"/>
    <property type="match status" value="1"/>
</dbReference>
<dbReference type="EMBL" id="LS974625">
    <property type="protein sequence ID" value="CAG7862272.1"/>
    <property type="molecule type" value="Genomic_DNA"/>
</dbReference>
<keyword evidence="13 16" id="KW-0539">Nucleus</keyword>
<keyword evidence="9" id="KW-0472">Membrane</keyword>
<keyword evidence="12" id="KW-0325">Glycoprotein</keyword>
<dbReference type="Gene3D" id="3.10.20.90">
    <property type="entry name" value="Phosphatidylinositol 3-kinase Catalytic Subunit, Chain A, domain 1"/>
    <property type="match status" value="1"/>
</dbReference>
<dbReference type="SMART" id="SM00768">
    <property type="entry name" value="X8"/>
    <property type="match status" value="1"/>
</dbReference>
<keyword evidence="15 16" id="KW-0927">Auxin signaling pathway</keyword>
<evidence type="ECO:0000256" key="2">
    <source>
        <dbReference type="ARBA" id="ARBA00004609"/>
    </source>
</evidence>
<dbReference type="SMART" id="SM01019">
    <property type="entry name" value="B3"/>
    <property type="match status" value="1"/>
</dbReference>
<evidence type="ECO:0000313" key="19">
    <source>
        <dbReference type="EMBL" id="CAG7862272.1"/>
    </source>
</evidence>
<keyword evidence="11 16" id="KW-0804">Transcription</keyword>
<keyword evidence="7 16" id="KW-0805">Transcription regulation</keyword>
<dbReference type="InterPro" id="IPR003340">
    <property type="entry name" value="B3_DNA-bd"/>
</dbReference>
<evidence type="ECO:0000256" key="12">
    <source>
        <dbReference type="ARBA" id="ARBA00023180"/>
    </source>
</evidence>
<dbReference type="SUPFAM" id="SSF54277">
    <property type="entry name" value="CAD &amp; PB1 domains"/>
    <property type="match status" value="1"/>
</dbReference>
<feature type="domain" description="PB1" evidence="18">
    <location>
        <begin position="475"/>
        <end position="554"/>
    </location>
</feature>
<evidence type="ECO:0000259" key="17">
    <source>
        <dbReference type="PROSITE" id="PS50863"/>
    </source>
</evidence>
<dbReference type="Gene3D" id="1.20.58.1040">
    <property type="match status" value="1"/>
</dbReference>
<evidence type="ECO:0000256" key="6">
    <source>
        <dbReference type="ARBA" id="ARBA00022729"/>
    </source>
</evidence>
<keyword evidence="6" id="KW-0732">Signal</keyword>
<dbReference type="GO" id="GO:0005634">
    <property type="term" value="C:nucleus"/>
    <property type="evidence" value="ECO:0007669"/>
    <property type="project" value="UniProtKB-SubCell"/>
</dbReference>
<dbReference type="Gene3D" id="2.40.330.10">
    <property type="entry name" value="DNA-binding pseudobarrel domain"/>
    <property type="match status" value="1"/>
</dbReference>
<dbReference type="GO" id="GO:0009734">
    <property type="term" value="P:auxin-activated signaling pathway"/>
    <property type="evidence" value="ECO:0007669"/>
    <property type="project" value="UniProtKB-KW"/>
</dbReference>
<evidence type="ECO:0000256" key="4">
    <source>
        <dbReference type="ARBA" id="ARBA00022475"/>
    </source>
</evidence>
<comment type="similarity">
    <text evidence="3 16">Belongs to the ARF family.</text>
</comment>
<sequence>MENNKIRDAQPKFQGIRTDGTNRYMYNQLWKLCAGSLFDLPIIGEEVYYFPQGHIEQAHLVASENDNLCQFKPIFDISSKIRCNVISIKLKVDTNTDEVYAKVSLSPFSPEFEVSIPNGNNEQNINYFTKVLTASDASTHGGFSLFKKDAIECLPLLDMSQQASSQWIVAKDLHDHVWKFKHTFRGTPQRHLFTSGWKQFVRKKSLAVGDSVVFLRGENGESQIGIRKAAPQQSNISSSVISKESMHYGLVATASNAINSKCMFDVFYRPKFTMKFEGRDFNEIICSGTIVKVEDFSIYWKDSEWRNLQVQWDEAATISRPNKVSPWEIEPLIRKTKRQREINEIGKKILLNNLCFFVIKSSTSLPQLIYQNETNDSKNSSGWLVSYAGLAMSKPYYNDQMVQSTKENSTTNASSSFRLFGVDLTASTKARDVLEPLESYQKSKISEIFDEEKLDQIQALTSLTEIQTKKIRCTTSSTKVHMEGVVRTVDLTDFDGYNHMILELEKLFNIEGKLHMHSQWKLTFKVHEGDMMLVGDDSWLCFILHSFELPIRAKGNTTFLDGRTWCVARPSASQAELQRALDWGCGIGRVDCSVIEKHGDCYEPDTIWLHASFAFNVYYQTNGNNRIACYFGGTATLTKINPSKFLALCRVLK</sequence>
<dbReference type="PANTHER" id="PTHR31384:SF127">
    <property type="entry name" value="AUXIN RESPONSE FACTOR"/>
    <property type="match status" value="1"/>
</dbReference>
<dbReference type="GO" id="GO:0003677">
    <property type="term" value="F:DNA binding"/>
    <property type="evidence" value="ECO:0007669"/>
    <property type="project" value="UniProtKB-KW"/>
</dbReference>
<dbReference type="Proteomes" id="UP000694005">
    <property type="component" value="Chromosome A09"/>
</dbReference>
<dbReference type="InterPro" id="IPR053793">
    <property type="entry name" value="PB1-like"/>
</dbReference>
<evidence type="ECO:0000256" key="13">
    <source>
        <dbReference type="ARBA" id="ARBA00023242"/>
    </source>
</evidence>
<dbReference type="GO" id="GO:0005886">
    <property type="term" value="C:plasma membrane"/>
    <property type="evidence" value="ECO:0007669"/>
    <property type="project" value="UniProtKB-SubCell"/>
</dbReference>
<dbReference type="FunFam" id="2.30.30.1040:FF:000001">
    <property type="entry name" value="Auxin response factor"/>
    <property type="match status" value="1"/>
</dbReference>
<accession>A0A8D9CVQ6</accession>
<dbReference type="InterPro" id="IPR044835">
    <property type="entry name" value="ARF_plant"/>
</dbReference>
<evidence type="ECO:0000259" key="18">
    <source>
        <dbReference type="PROSITE" id="PS51745"/>
    </source>
</evidence>
<dbReference type="Pfam" id="PF06507">
    <property type="entry name" value="ARF_AD"/>
    <property type="match status" value="1"/>
</dbReference>
<keyword evidence="10" id="KW-1015">Disulfide bond</keyword>
<dbReference type="InterPro" id="IPR012946">
    <property type="entry name" value="X8"/>
</dbReference>
<evidence type="ECO:0000256" key="9">
    <source>
        <dbReference type="ARBA" id="ARBA00023136"/>
    </source>
</evidence>
<dbReference type="GO" id="GO:0098552">
    <property type="term" value="C:side of membrane"/>
    <property type="evidence" value="ECO:0007669"/>
    <property type="project" value="UniProtKB-KW"/>
</dbReference>
<dbReference type="Gramene" id="A09p27390.2_BraZ1">
    <property type="protein sequence ID" value="A09p27390.2_BraZ1.CDS"/>
    <property type="gene ID" value="A09g27390.2_BraZ1"/>
</dbReference>
<evidence type="ECO:0000256" key="15">
    <source>
        <dbReference type="ARBA" id="ARBA00023294"/>
    </source>
</evidence>
<evidence type="ECO:0000256" key="16">
    <source>
        <dbReference type="RuleBase" id="RU004561"/>
    </source>
</evidence>